<name>A0AAV3Q7H8_LITER</name>
<dbReference type="Proteomes" id="UP001454036">
    <property type="component" value="Unassembled WGS sequence"/>
</dbReference>
<keyword evidence="3" id="KW-0378">Hydrolase</keyword>
<protein>
    <submittedName>
        <fullName evidence="3">Hydrolase</fullName>
    </submittedName>
</protein>
<evidence type="ECO:0000259" key="2">
    <source>
        <dbReference type="Pfam" id="PF12697"/>
    </source>
</evidence>
<keyword evidence="1" id="KW-0732">Signal</keyword>
<proteinExistence type="predicted"/>
<dbReference type="PANTHER" id="PTHR45763">
    <property type="entry name" value="HYDROLASE, ALPHA/BETA FOLD FAMILY PROTEIN, EXPRESSED-RELATED"/>
    <property type="match status" value="1"/>
</dbReference>
<evidence type="ECO:0000313" key="4">
    <source>
        <dbReference type="Proteomes" id="UP001454036"/>
    </source>
</evidence>
<comment type="caution">
    <text evidence="3">The sequence shown here is derived from an EMBL/GenBank/DDBJ whole genome shotgun (WGS) entry which is preliminary data.</text>
</comment>
<dbReference type="AlphaFoldDB" id="A0AAV3Q7H8"/>
<organism evidence="3 4">
    <name type="scientific">Lithospermum erythrorhizon</name>
    <name type="common">Purple gromwell</name>
    <name type="synonym">Lithospermum officinale var. erythrorhizon</name>
    <dbReference type="NCBI Taxonomy" id="34254"/>
    <lineage>
        <taxon>Eukaryota</taxon>
        <taxon>Viridiplantae</taxon>
        <taxon>Streptophyta</taxon>
        <taxon>Embryophyta</taxon>
        <taxon>Tracheophyta</taxon>
        <taxon>Spermatophyta</taxon>
        <taxon>Magnoliopsida</taxon>
        <taxon>eudicotyledons</taxon>
        <taxon>Gunneridae</taxon>
        <taxon>Pentapetalae</taxon>
        <taxon>asterids</taxon>
        <taxon>lamiids</taxon>
        <taxon>Boraginales</taxon>
        <taxon>Boraginaceae</taxon>
        <taxon>Boraginoideae</taxon>
        <taxon>Lithospermeae</taxon>
        <taxon>Lithospermum</taxon>
    </lineage>
</organism>
<dbReference type="FunFam" id="3.40.50.1820:FF:000270">
    <property type="entry name" value="Alpha/beta-Hydrolases superfamily protein"/>
    <property type="match status" value="1"/>
</dbReference>
<dbReference type="InterPro" id="IPR000073">
    <property type="entry name" value="AB_hydrolase_1"/>
</dbReference>
<accession>A0AAV3Q7H8</accession>
<feature type="domain" description="AB hydrolase-1" evidence="2">
    <location>
        <begin position="67"/>
        <end position="322"/>
    </location>
</feature>
<evidence type="ECO:0000256" key="1">
    <source>
        <dbReference type="SAM" id="SignalP"/>
    </source>
</evidence>
<keyword evidence="4" id="KW-1185">Reference proteome</keyword>
<gene>
    <name evidence="3" type="ORF">LIER_15998</name>
</gene>
<feature type="chain" id="PRO_5043943479" evidence="1">
    <location>
        <begin position="22"/>
        <end position="353"/>
    </location>
</feature>
<sequence length="353" mass="40330">MFKQGVSLALIILVLLWLYQCFIPPPPNICGSNGGPPITGPRIALRDGRHLSYEEFGVPKDEAKYQIIFIHGHTNNKKDNFLATSALVEEFKVYMVSFDRPGYGESDPDPRRTIQSSSLDIEELADQLGLRSKFYVVAYSMGGMLGWGCLKYIPHRLSGITLINPAISFWWPGLPTDLVEQEFYKQDPYTQWNFWIAHNVPWLLYWWETQNTEALFPPPPNMTTYLDNFQASDSNQTLEEYSTQQGLYESYMRDILVGFGEWEFVPMDLKDPFVNGIGSVHLWQGGHDTTVPVPLQHFIVNKMSWLHYHEVENGGHKFPYEEGMNDQILKTIAMEGSLISSSAKDGTYIPISE</sequence>
<dbReference type="SUPFAM" id="SSF53474">
    <property type="entry name" value="alpha/beta-Hydrolases"/>
    <property type="match status" value="1"/>
</dbReference>
<dbReference type="InterPro" id="IPR029058">
    <property type="entry name" value="AB_hydrolase_fold"/>
</dbReference>
<feature type="signal peptide" evidence="1">
    <location>
        <begin position="1"/>
        <end position="21"/>
    </location>
</feature>
<reference evidence="3 4" key="1">
    <citation type="submission" date="2024-01" db="EMBL/GenBank/DDBJ databases">
        <title>The complete chloroplast genome sequence of Lithospermum erythrorhizon: insights into the phylogenetic relationship among Boraginaceae species and the maternal lineages of purple gromwells.</title>
        <authorList>
            <person name="Okada T."/>
            <person name="Watanabe K."/>
        </authorList>
    </citation>
    <scope>NUCLEOTIDE SEQUENCE [LARGE SCALE GENOMIC DNA]</scope>
</reference>
<dbReference type="EMBL" id="BAABME010003532">
    <property type="protein sequence ID" value="GAA0159151.1"/>
    <property type="molecule type" value="Genomic_DNA"/>
</dbReference>
<dbReference type="Gene3D" id="3.40.50.1820">
    <property type="entry name" value="alpha/beta hydrolase"/>
    <property type="match status" value="1"/>
</dbReference>
<evidence type="ECO:0000313" key="3">
    <source>
        <dbReference type="EMBL" id="GAA0159151.1"/>
    </source>
</evidence>
<dbReference type="Pfam" id="PF12697">
    <property type="entry name" value="Abhydrolase_6"/>
    <property type="match status" value="1"/>
</dbReference>
<dbReference type="PANTHER" id="PTHR45763:SF61">
    <property type="entry name" value="AB HYDROLASE-1 DOMAIN-CONTAINING PROTEIN"/>
    <property type="match status" value="1"/>
</dbReference>
<dbReference type="GO" id="GO:0016787">
    <property type="term" value="F:hydrolase activity"/>
    <property type="evidence" value="ECO:0007669"/>
    <property type="project" value="UniProtKB-KW"/>
</dbReference>